<evidence type="ECO:0000313" key="3">
    <source>
        <dbReference type="EMBL" id="MCT7660090.1"/>
    </source>
</evidence>
<evidence type="ECO:0000256" key="1">
    <source>
        <dbReference type="ARBA" id="ARBA00010790"/>
    </source>
</evidence>
<name>A0ABT2MG53_9MYCO</name>
<dbReference type="Gene3D" id="3.50.50.60">
    <property type="entry name" value="FAD/NAD(P)-binding domain"/>
    <property type="match status" value="1"/>
</dbReference>
<comment type="caution">
    <text evidence="3">The sequence shown here is derived from an EMBL/GenBank/DDBJ whole genome shotgun (WGS) entry which is preliminary data.</text>
</comment>
<dbReference type="Proteomes" id="UP001206639">
    <property type="component" value="Unassembled WGS sequence"/>
</dbReference>
<feature type="domain" description="Glucose-methanol-choline oxidoreductase N-terminal" evidence="2">
    <location>
        <begin position="254"/>
        <end position="268"/>
    </location>
</feature>
<dbReference type="Pfam" id="PF00732">
    <property type="entry name" value="GMC_oxred_N"/>
    <property type="match status" value="1"/>
</dbReference>
<sequence>MAGADSPHGPDAFDYVIVGGGTAGCVLAARLSEDAGVTVCLIEAGPSDVGDDNILVLSEWMHLLDSGYDWDYPVEPQERGNSFMRHARAKVLGGCSSHNSCIAFHPPAEALDEWVQMGAAGWSAAEVLPLTERLTQTVRLRDVPPEDPCGAAVLEAAAMVGMPTVAFNRGETVRHGAGWFQINAASDGNRLSSSHAFLHPILDTRTNLEVRTKCWVAEIVFDDANAATGVRYQRPDLSGYDTVSARREVVVTAGAIDTPKLLMLSGIGPAEHLREFGIDVRVDSPGVGANLDDHVEGLVFWEASRPMVTTSTQWWEIGLFTCVDEGGAQPDLMMHYGSVPFDMNTLRHGYPTTDNGFCLTPNVTQGRSRGTVRLRTRDFRDRARVDPKYFTDPEGYDERIMLAGVRLARTIAEQPPLAAWVGRELAPGPDATTDDELLDYIHKCHNTVYHPAATARMGAVGDPMAVLDPQLRVKGVSKLRVVDASAMPKLPSVNPNITVMTMAEKCADLIRSA</sequence>
<dbReference type="PROSITE" id="PS00624">
    <property type="entry name" value="GMC_OXRED_2"/>
    <property type="match status" value="1"/>
</dbReference>
<protein>
    <submittedName>
        <fullName evidence="3">GMC family oxidoreductase N-terminal domain-containing protein</fullName>
    </submittedName>
</protein>
<dbReference type="Gene3D" id="3.30.410.40">
    <property type="match status" value="1"/>
</dbReference>
<dbReference type="PIRSF" id="PIRSF000137">
    <property type="entry name" value="Alcohol_oxidase"/>
    <property type="match status" value="1"/>
</dbReference>
<evidence type="ECO:0000259" key="2">
    <source>
        <dbReference type="PROSITE" id="PS00624"/>
    </source>
</evidence>
<organism evidence="3 4">
    <name type="scientific">Mycobacterium deserti</name>
    <dbReference type="NCBI Taxonomy" id="2978347"/>
    <lineage>
        <taxon>Bacteria</taxon>
        <taxon>Bacillati</taxon>
        <taxon>Actinomycetota</taxon>
        <taxon>Actinomycetes</taxon>
        <taxon>Mycobacteriales</taxon>
        <taxon>Mycobacteriaceae</taxon>
        <taxon>Mycobacterium</taxon>
    </lineage>
</organism>
<dbReference type="EMBL" id="JAODWD010000004">
    <property type="protein sequence ID" value="MCT7660090.1"/>
    <property type="molecule type" value="Genomic_DNA"/>
</dbReference>
<comment type="similarity">
    <text evidence="1">Belongs to the GMC oxidoreductase family.</text>
</comment>
<dbReference type="InterPro" id="IPR012132">
    <property type="entry name" value="GMC_OxRdtase"/>
</dbReference>
<dbReference type="RefSeq" id="WP_260994162.1">
    <property type="nucleotide sequence ID" value="NZ_JAODWD010000004.1"/>
</dbReference>
<dbReference type="Pfam" id="PF05199">
    <property type="entry name" value="GMC_oxred_C"/>
    <property type="match status" value="1"/>
</dbReference>
<dbReference type="PANTHER" id="PTHR11552:SF152">
    <property type="entry name" value="OXIDASE (CODA), PUTATIVE (AFU_ORTHOLOGUE AFUA_8G04090)-RELATED"/>
    <property type="match status" value="1"/>
</dbReference>
<reference evidence="4" key="1">
    <citation type="submission" date="2023-07" db="EMBL/GenBank/DDBJ databases">
        <authorList>
            <person name="Deng Y."/>
            <person name="Zhang Y.-Q."/>
        </authorList>
    </citation>
    <scope>NUCLEOTIDE SEQUENCE [LARGE SCALE GENOMIC DNA]</scope>
    <source>
        <strain evidence="4">CPCC 205710</strain>
    </source>
</reference>
<evidence type="ECO:0000313" key="4">
    <source>
        <dbReference type="Proteomes" id="UP001206639"/>
    </source>
</evidence>
<dbReference type="InterPro" id="IPR000172">
    <property type="entry name" value="GMC_OxRdtase_N"/>
</dbReference>
<dbReference type="InterPro" id="IPR007867">
    <property type="entry name" value="GMC_OxRtase_C"/>
</dbReference>
<dbReference type="InterPro" id="IPR036188">
    <property type="entry name" value="FAD/NAD-bd_sf"/>
</dbReference>
<dbReference type="SUPFAM" id="SSF54373">
    <property type="entry name" value="FAD-linked reductases, C-terminal domain"/>
    <property type="match status" value="1"/>
</dbReference>
<accession>A0ABT2MG53</accession>
<dbReference type="PANTHER" id="PTHR11552">
    <property type="entry name" value="GLUCOSE-METHANOL-CHOLINE GMC OXIDOREDUCTASE"/>
    <property type="match status" value="1"/>
</dbReference>
<dbReference type="SUPFAM" id="SSF51905">
    <property type="entry name" value="FAD/NAD(P)-binding domain"/>
    <property type="match status" value="1"/>
</dbReference>
<keyword evidence="4" id="KW-1185">Reference proteome</keyword>
<gene>
    <name evidence="3" type="ORF">N4S67_16865</name>
</gene>
<proteinExistence type="inferred from homology"/>